<feature type="domain" description="Calcineurin-like phosphoesterase" evidence="3">
    <location>
        <begin position="55"/>
        <end position="232"/>
    </location>
</feature>
<dbReference type="EMBL" id="JAAEDL010000020">
    <property type="protein sequence ID" value="MBR0682566.1"/>
    <property type="molecule type" value="Genomic_DNA"/>
</dbReference>
<dbReference type="GO" id="GO:0008758">
    <property type="term" value="F:UDP-2,3-diacylglucosamine hydrolase activity"/>
    <property type="evidence" value="ECO:0007669"/>
    <property type="project" value="TreeGrafter"/>
</dbReference>
<evidence type="ECO:0000259" key="3">
    <source>
        <dbReference type="Pfam" id="PF00149"/>
    </source>
</evidence>
<dbReference type="GO" id="GO:0046872">
    <property type="term" value="F:metal ion binding"/>
    <property type="evidence" value="ECO:0007669"/>
    <property type="project" value="UniProtKB-KW"/>
</dbReference>
<dbReference type="GO" id="GO:0009245">
    <property type="term" value="P:lipid A biosynthetic process"/>
    <property type="evidence" value="ECO:0007669"/>
    <property type="project" value="TreeGrafter"/>
</dbReference>
<keyword evidence="1" id="KW-0479">Metal-binding</keyword>
<evidence type="ECO:0000256" key="2">
    <source>
        <dbReference type="ARBA" id="ARBA00022801"/>
    </source>
</evidence>
<evidence type="ECO:0000256" key="1">
    <source>
        <dbReference type="ARBA" id="ARBA00022723"/>
    </source>
</evidence>
<dbReference type="GO" id="GO:0016020">
    <property type="term" value="C:membrane"/>
    <property type="evidence" value="ECO:0007669"/>
    <property type="project" value="GOC"/>
</dbReference>
<dbReference type="Pfam" id="PF00149">
    <property type="entry name" value="Metallophos"/>
    <property type="match status" value="1"/>
</dbReference>
<dbReference type="Proteomes" id="UP001138709">
    <property type="component" value="Unassembled WGS sequence"/>
</dbReference>
<dbReference type="AlphaFoldDB" id="A0A9X9XFT0"/>
<dbReference type="PANTHER" id="PTHR31302">
    <property type="entry name" value="TRANSMEMBRANE PROTEIN WITH METALLOPHOSPHOESTERASE DOMAIN-RELATED"/>
    <property type="match status" value="1"/>
</dbReference>
<organism evidence="4 5">
    <name type="scientific">Neoroseomonas eburnea</name>
    <dbReference type="NCBI Taxonomy" id="1346889"/>
    <lineage>
        <taxon>Bacteria</taxon>
        <taxon>Pseudomonadati</taxon>
        <taxon>Pseudomonadota</taxon>
        <taxon>Alphaproteobacteria</taxon>
        <taxon>Acetobacterales</taxon>
        <taxon>Acetobacteraceae</taxon>
        <taxon>Neoroseomonas</taxon>
    </lineage>
</organism>
<dbReference type="InterPro" id="IPR004843">
    <property type="entry name" value="Calcineurin-like_PHP"/>
</dbReference>
<proteinExistence type="predicted"/>
<evidence type="ECO:0000313" key="4">
    <source>
        <dbReference type="EMBL" id="MBR0682566.1"/>
    </source>
</evidence>
<dbReference type="InterPro" id="IPR051158">
    <property type="entry name" value="Metallophosphoesterase_sf"/>
</dbReference>
<gene>
    <name evidence="4" type="ORF">GXW74_18890</name>
</gene>
<reference evidence="4" key="2">
    <citation type="journal article" date="2021" name="Syst. Appl. Microbiol.">
        <title>Roseomonas hellenica sp. nov., isolated from roots of wild-growing Alkanna tinctoria.</title>
        <authorList>
            <person name="Rat A."/>
            <person name="Naranjo H.D."/>
            <person name="Lebbe L."/>
            <person name="Cnockaert M."/>
            <person name="Krigas N."/>
            <person name="Grigoriadou K."/>
            <person name="Maloupa E."/>
            <person name="Willems A."/>
        </authorList>
    </citation>
    <scope>NUCLEOTIDE SEQUENCE</scope>
    <source>
        <strain evidence="4">LMG 31228</strain>
    </source>
</reference>
<dbReference type="SUPFAM" id="SSF56300">
    <property type="entry name" value="Metallo-dependent phosphatases"/>
    <property type="match status" value="1"/>
</dbReference>
<keyword evidence="5" id="KW-1185">Reference proteome</keyword>
<reference evidence="4" key="1">
    <citation type="submission" date="2020-01" db="EMBL/GenBank/DDBJ databases">
        <authorList>
            <person name="Rat A."/>
        </authorList>
    </citation>
    <scope>NUCLEOTIDE SEQUENCE</scope>
    <source>
        <strain evidence="4">LMG 31228</strain>
    </source>
</reference>
<evidence type="ECO:0000313" key="5">
    <source>
        <dbReference type="Proteomes" id="UP001138709"/>
    </source>
</evidence>
<dbReference type="PANTHER" id="PTHR31302:SF31">
    <property type="entry name" value="PHOSPHODIESTERASE YAEI"/>
    <property type="match status" value="1"/>
</dbReference>
<dbReference type="Gene3D" id="3.60.21.10">
    <property type="match status" value="1"/>
</dbReference>
<protein>
    <submittedName>
        <fullName evidence="4">Metallophosphoesterase</fullName>
    </submittedName>
</protein>
<comment type="caution">
    <text evidence="4">The sequence shown here is derived from an EMBL/GenBank/DDBJ whole genome shotgun (WGS) entry which is preliminary data.</text>
</comment>
<name>A0A9X9XFT0_9PROT</name>
<sequence length="291" mass="31149">MAAMIGRRGLLLGAGGLAAAGVATGAYGFGVEPFLRLHVQRHAISPQGWPQGLSLRVAQLTDLHAGAPMMDEARIEHIVEATNALRPDIVLLVGDFGASSPFVTRTLQQAEVARLLARLRARHGVYAVNGNHDWWEDAAALHRGGGSTIMGRAFEAAGIPMLCNSVLRAGPVLVGGLDSSWAFGWNRGAHDLPRLLDQVHGDAPLLLMAHEPDVFPTVPRRVAVTFSGHTHGGQVRVLGWSPRIPSRYGNRYAWGHVREDGRDLVVSGGLGITRLPVRFGVPPEITLVEIG</sequence>
<keyword evidence="2" id="KW-0378">Hydrolase</keyword>
<accession>A0A9X9XFT0</accession>
<dbReference type="InterPro" id="IPR029052">
    <property type="entry name" value="Metallo-depent_PP-like"/>
</dbReference>